<proteinExistence type="inferred from homology"/>
<organism evidence="7">
    <name type="scientific">Timema douglasi</name>
    <name type="common">Walking stick</name>
    <dbReference type="NCBI Taxonomy" id="61478"/>
    <lineage>
        <taxon>Eukaryota</taxon>
        <taxon>Metazoa</taxon>
        <taxon>Ecdysozoa</taxon>
        <taxon>Arthropoda</taxon>
        <taxon>Hexapoda</taxon>
        <taxon>Insecta</taxon>
        <taxon>Pterygota</taxon>
        <taxon>Neoptera</taxon>
        <taxon>Polyneoptera</taxon>
        <taxon>Phasmatodea</taxon>
        <taxon>Timematodea</taxon>
        <taxon>Timematoidea</taxon>
        <taxon>Timematidae</taxon>
        <taxon>Timema</taxon>
    </lineage>
</organism>
<comment type="similarity">
    <text evidence="2">Belongs to the TMEM14 family.</text>
</comment>
<dbReference type="Pfam" id="PF03647">
    <property type="entry name" value="Tmemb_14"/>
    <property type="match status" value="1"/>
</dbReference>
<comment type="subcellular location">
    <subcellularLocation>
        <location evidence="1">Membrane</location>
    </subcellularLocation>
</comment>
<evidence type="ECO:0008006" key="8">
    <source>
        <dbReference type="Google" id="ProtNLM"/>
    </source>
</evidence>
<dbReference type="PANTHER" id="PTHR12668">
    <property type="entry name" value="TRANSMEMBRANE PROTEIN 14, 15"/>
    <property type="match status" value="1"/>
</dbReference>
<dbReference type="InterPro" id="IPR005349">
    <property type="entry name" value="TMEM14"/>
</dbReference>
<dbReference type="EMBL" id="OA565448">
    <property type="protein sequence ID" value="CAD7197019.1"/>
    <property type="molecule type" value="Genomic_DNA"/>
</dbReference>
<evidence type="ECO:0000256" key="5">
    <source>
        <dbReference type="ARBA" id="ARBA00023136"/>
    </source>
</evidence>
<evidence type="ECO:0000256" key="3">
    <source>
        <dbReference type="ARBA" id="ARBA00022692"/>
    </source>
</evidence>
<dbReference type="GO" id="GO:0070453">
    <property type="term" value="P:regulation of heme biosynthetic process"/>
    <property type="evidence" value="ECO:0007669"/>
    <property type="project" value="TreeGrafter"/>
</dbReference>
<accession>A0A7R8VEJ0</accession>
<dbReference type="PANTHER" id="PTHR12668:SF43">
    <property type="entry name" value="TRANSMEMBRANE PROTEIN 14 HOMOLOG"/>
    <property type="match status" value="1"/>
</dbReference>
<protein>
    <recommendedName>
        <fullName evidence="8">Transmembrane protein 14C</fullName>
    </recommendedName>
</protein>
<evidence type="ECO:0000256" key="6">
    <source>
        <dbReference type="SAM" id="MobiDB-lite"/>
    </source>
</evidence>
<feature type="region of interest" description="Disordered" evidence="6">
    <location>
        <begin position="1"/>
        <end position="22"/>
    </location>
</feature>
<evidence type="ECO:0000313" key="7">
    <source>
        <dbReference type="EMBL" id="CAD7197019.1"/>
    </source>
</evidence>
<feature type="compositionally biased region" description="Polar residues" evidence="6">
    <location>
        <begin position="1"/>
        <end position="16"/>
    </location>
</feature>
<reference evidence="7" key="1">
    <citation type="submission" date="2020-11" db="EMBL/GenBank/DDBJ databases">
        <authorList>
            <person name="Tran Van P."/>
        </authorList>
    </citation>
    <scope>NUCLEOTIDE SEQUENCE</scope>
</reference>
<feature type="region of interest" description="Disordered" evidence="6">
    <location>
        <begin position="38"/>
        <end position="60"/>
    </location>
</feature>
<evidence type="ECO:0000256" key="4">
    <source>
        <dbReference type="ARBA" id="ARBA00022989"/>
    </source>
</evidence>
<dbReference type="GO" id="GO:0031966">
    <property type="term" value="C:mitochondrial membrane"/>
    <property type="evidence" value="ECO:0007669"/>
    <property type="project" value="TreeGrafter"/>
</dbReference>
<feature type="region of interest" description="Disordered" evidence="6">
    <location>
        <begin position="194"/>
        <end position="222"/>
    </location>
</feature>
<dbReference type="InterPro" id="IPR044890">
    <property type="entry name" value="TMEM14_sf"/>
</dbReference>
<dbReference type="Gene3D" id="1.10.10.1740">
    <property type="entry name" value="Transmembrane protein 14-like"/>
    <property type="match status" value="1"/>
</dbReference>
<feature type="compositionally biased region" description="Polar residues" evidence="6">
    <location>
        <begin position="209"/>
        <end position="220"/>
    </location>
</feature>
<keyword evidence="4" id="KW-1133">Transmembrane helix</keyword>
<evidence type="ECO:0000256" key="2">
    <source>
        <dbReference type="ARBA" id="ARBA00007590"/>
    </source>
</evidence>
<sequence>MGRSLSSLVPTDSSQLKAGGFEKLPDQIMYPYAKPYDLQKHEEPSSGGEPEAISDEEETPGSIPSLGAGLLFGSLLGFGAYQTTQNPNNYYLLLGTSSILGGIMGARFYNSGKIMPAGLITILSRSRKSLVHFTHVQLKCRDALVDTPAFPAPFAGLGLPRVVQPSRFLETAYSNGLGKVELEEMIPHLRGGRVENHLGKTTPAHPTEIRTSISPSSTVELQHDKRISQLRHRGGSPYY</sequence>
<keyword evidence="5" id="KW-0472">Membrane</keyword>
<keyword evidence="3" id="KW-0812">Transmembrane</keyword>
<evidence type="ECO:0000256" key="1">
    <source>
        <dbReference type="ARBA" id="ARBA00004370"/>
    </source>
</evidence>
<name>A0A7R8VEJ0_TIMDO</name>
<gene>
    <name evidence="7" type="ORF">TDIB3V08_LOCUS3342</name>
</gene>
<dbReference type="AlphaFoldDB" id="A0A7R8VEJ0"/>